<dbReference type="PROSITE" id="PS00166">
    <property type="entry name" value="ENOYL_COA_HYDRATASE"/>
    <property type="match status" value="1"/>
</dbReference>
<dbReference type="Gene3D" id="1.10.12.10">
    <property type="entry name" value="Lyase 2-enoyl-coa Hydratase, Chain A, domain 2"/>
    <property type="match status" value="1"/>
</dbReference>
<sequence>MHEQTERLLLERHAEGAVLLLRLNIPEKLNALATPFLREIADVLVDAEGDEAIRVVVITGSEKVFAAGADINELYNSDGTEPIDSPRFNAWRDIRRFAKPLIAAIEGWCLGAGTELLMCADIAIAGDKARIGLPETNLGIIPGAGGTAILPRLVGRALALQMVLTGEPISPVDAKSAGLLAQVVTAGQALPTALDLASRLSQRAPLALVAAKASIRDAQELPLEQHMRAERQRFIDLLATADKKEGIDAFREKREAVWRNR</sequence>
<dbReference type="CDD" id="cd06558">
    <property type="entry name" value="crotonase-like"/>
    <property type="match status" value="1"/>
</dbReference>
<keyword evidence="2" id="KW-0456">Lyase</keyword>
<comment type="caution">
    <text evidence="4">The sequence shown here is derived from an EMBL/GenBank/DDBJ whole genome shotgun (WGS) entry which is preliminary data.</text>
</comment>
<protein>
    <submittedName>
        <fullName evidence="4">Enoyl-CoA hydratase/isomerase family protein</fullName>
    </submittedName>
</protein>
<name>A0ABS0N6K0_9SPHN</name>
<evidence type="ECO:0000313" key="5">
    <source>
        <dbReference type="Proteomes" id="UP000602442"/>
    </source>
</evidence>
<dbReference type="RefSeq" id="WP_197922374.1">
    <property type="nucleotide sequence ID" value="NZ_CAWPTA010000009.1"/>
</dbReference>
<evidence type="ECO:0000313" key="4">
    <source>
        <dbReference type="EMBL" id="MBH5323449.1"/>
    </source>
</evidence>
<accession>A0ABS0N6K0</accession>
<comment type="similarity">
    <text evidence="1 3">Belongs to the enoyl-CoA hydratase/isomerase family.</text>
</comment>
<dbReference type="InterPro" id="IPR001753">
    <property type="entry name" value="Enoyl-CoA_hydra/iso"/>
</dbReference>
<dbReference type="PANTHER" id="PTHR11941:SF54">
    <property type="entry name" value="ENOYL-COA HYDRATASE, MITOCHONDRIAL"/>
    <property type="match status" value="1"/>
</dbReference>
<dbReference type="InterPro" id="IPR014748">
    <property type="entry name" value="Enoyl-CoA_hydra_C"/>
</dbReference>
<dbReference type="Pfam" id="PF00378">
    <property type="entry name" value="ECH_1"/>
    <property type="match status" value="1"/>
</dbReference>
<proteinExistence type="inferred from homology"/>
<dbReference type="SUPFAM" id="SSF52096">
    <property type="entry name" value="ClpP/crotonase"/>
    <property type="match status" value="1"/>
</dbReference>
<dbReference type="Gene3D" id="3.90.226.10">
    <property type="entry name" value="2-enoyl-CoA Hydratase, Chain A, domain 1"/>
    <property type="match status" value="1"/>
</dbReference>
<keyword evidence="5" id="KW-1185">Reference proteome</keyword>
<evidence type="ECO:0000256" key="1">
    <source>
        <dbReference type="ARBA" id="ARBA00005254"/>
    </source>
</evidence>
<gene>
    <name evidence="4" type="ORF">I5L03_12740</name>
</gene>
<organism evidence="4 5">
    <name type="scientific">Aurantiacibacter sediminis</name>
    <dbReference type="NCBI Taxonomy" id="2793064"/>
    <lineage>
        <taxon>Bacteria</taxon>
        <taxon>Pseudomonadati</taxon>
        <taxon>Pseudomonadota</taxon>
        <taxon>Alphaproteobacteria</taxon>
        <taxon>Sphingomonadales</taxon>
        <taxon>Erythrobacteraceae</taxon>
        <taxon>Aurantiacibacter</taxon>
    </lineage>
</organism>
<dbReference type="Proteomes" id="UP000602442">
    <property type="component" value="Unassembled WGS sequence"/>
</dbReference>
<dbReference type="InterPro" id="IPR029045">
    <property type="entry name" value="ClpP/crotonase-like_dom_sf"/>
</dbReference>
<evidence type="ECO:0000256" key="3">
    <source>
        <dbReference type="RuleBase" id="RU003707"/>
    </source>
</evidence>
<reference evidence="4 5" key="1">
    <citation type="submission" date="2020-11" db="EMBL/GenBank/DDBJ databases">
        <title>Erythrobacter sediminis sp. nov., a marine bacterium from a tidal flat of Garorim Bay.</title>
        <authorList>
            <person name="Kim D."/>
            <person name="Yoo Y."/>
            <person name="Kim J.-J."/>
        </authorList>
    </citation>
    <scope>NUCLEOTIDE SEQUENCE [LARGE SCALE GENOMIC DNA]</scope>
    <source>
        <strain evidence="4 5">JGD-13</strain>
    </source>
</reference>
<evidence type="ECO:0000256" key="2">
    <source>
        <dbReference type="ARBA" id="ARBA00023239"/>
    </source>
</evidence>
<dbReference type="InterPro" id="IPR018376">
    <property type="entry name" value="Enoyl-CoA_hyd/isom_CS"/>
</dbReference>
<dbReference type="PANTHER" id="PTHR11941">
    <property type="entry name" value="ENOYL-COA HYDRATASE-RELATED"/>
    <property type="match status" value="1"/>
</dbReference>
<dbReference type="EMBL" id="JAEANY010000004">
    <property type="protein sequence ID" value="MBH5323449.1"/>
    <property type="molecule type" value="Genomic_DNA"/>
</dbReference>